<evidence type="ECO:0000259" key="13">
    <source>
        <dbReference type="PROSITE" id="PS50113"/>
    </source>
</evidence>
<evidence type="ECO:0000256" key="1">
    <source>
        <dbReference type="ARBA" id="ARBA00000085"/>
    </source>
</evidence>
<dbReference type="InterPro" id="IPR036097">
    <property type="entry name" value="HisK_dim/P_sf"/>
</dbReference>
<dbReference type="Gene3D" id="3.30.450.20">
    <property type="entry name" value="PAS domain"/>
    <property type="match status" value="1"/>
</dbReference>
<feature type="domain" description="Histidine kinase" evidence="11">
    <location>
        <begin position="226"/>
        <end position="447"/>
    </location>
</feature>
<dbReference type="CDD" id="cd00130">
    <property type="entry name" value="PAS"/>
    <property type="match status" value="1"/>
</dbReference>
<feature type="domain" description="PAC" evidence="13">
    <location>
        <begin position="156"/>
        <end position="208"/>
    </location>
</feature>
<dbReference type="InterPro" id="IPR050736">
    <property type="entry name" value="Sensor_HK_Regulatory"/>
</dbReference>
<keyword evidence="4" id="KW-0597">Phosphoprotein</keyword>
<evidence type="ECO:0000313" key="14">
    <source>
        <dbReference type="EMBL" id="MCW3473944.1"/>
    </source>
</evidence>
<dbReference type="Pfam" id="PF02518">
    <property type="entry name" value="HATPase_c"/>
    <property type="match status" value="1"/>
</dbReference>
<dbReference type="PRINTS" id="PR00344">
    <property type="entry name" value="BCTRLSENSOR"/>
</dbReference>
<dbReference type="PROSITE" id="PS50109">
    <property type="entry name" value="HIS_KIN"/>
    <property type="match status" value="1"/>
</dbReference>
<reference evidence="14" key="2">
    <citation type="submission" date="2022-10" db="EMBL/GenBank/DDBJ databases">
        <authorList>
            <person name="Trinh H.N."/>
        </authorList>
    </citation>
    <scope>NUCLEOTIDE SEQUENCE</scope>
    <source>
        <strain evidence="14">RN2-1</strain>
    </source>
</reference>
<evidence type="ECO:0000259" key="11">
    <source>
        <dbReference type="PROSITE" id="PS50109"/>
    </source>
</evidence>
<dbReference type="Proteomes" id="UP001165679">
    <property type="component" value="Unassembled WGS sequence"/>
</dbReference>
<evidence type="ECO:0000256" key="9">
    <source>
        <dbReference type="ARBA" id="ARBA00023012"/>
    </source>
</evidence>
<dbReference type="PROSITE" id="PS50112">
    <property type="entry name" value="PAS"/>
    <property type="match status" value="1"/>
</dbReference>
<keyword evidence="10" id="KW-0472">Membrane</keyword>
<dbReference type="SUPFAM" id="SSF55874">
    <property type="entry name" value="ATPase domain of HSP90 chaperone/DNA topoisomerase II/histidine kinase"/>
    <property type="match status" value="1"/>
</dbReference>
<comment type="subcellular location">
    <subcellularLocation>
        <location evidence="2">Membrane</location>
    </subcellularLocation>
</comment>
<dbReference type="CDD" id="cd00082">
    <property type="entry name" value="HisKA"/>
    <property type="match status" value="1"/>
</dbReference>
<evidence type="ECO:0000256" key="4">
    <source>
        <dbReference type="ARBA" id="ARBA00022553"/>
    </source>
</evidence>
<dbReference type="Gene3D" id="3.30.565.10">
    <property type="entry name" value="Histidine kinase-like ATPase, C-terminal domain"/>
    <property type="match status" value="1"/>
</dbReference>
<dbReference type="FunFam" id="1.10.287.130:FF:000038">
    <property type="entry name" value="Sensory transduction histidine kinase"/>
    <property type="match status" value="1"/>
</dbReference>
<proteinExistence type="predicted"/>
<dbReference type="Pfam" id="PF00512">
    <property type="entry name" value="HisKA"/>
    <property type="match status" value="1"/>
</dbReference>
<feature type="domain" description="PAS" evidence="12">
    <location>
        <begin position="82"/>
        <end position="136"/>
    </location>
</feature>
<evidence type="ECO:0000256" key="6">
    <source>
        <dbReference type="ARBA" id="ARBA00022741"/>
    </source>
</evidence>
<dbReference type="EMBL" id="JAPDNT010000002">
    <property type="protein sequence ID" value="MCW3473944.1"/>
    <property type="molecule type" value="Genomic_DNA"/>
</dbReference>
<evidence type="ECO:0000256" key="3">
    <source>
        <dbReference type="ARBA" id="ARBA00012438"/>
    </source>
</evidence>
<keyword evidence="8" id="KW-0067">ATP-binding</keyword>
<dbReference type="GO" id="GO:0000155">
    <property type="term" value="F:phosphorelay sensor kinase activity"/>
    <property type="evidence" value="ECO:0007669"/>
    <property type="project" value="InterPro"/>
</dbReference>
<dbReference type="InterPro" id="IPR004358">
    <property type="entry name" value="Sig_transdc_His_kin-like_C"/>
</dbReference>
<dbReference type="InterPro" id="IPR003661">
    <property type="entry name" value="HisK_dim/P_dom"/>
</dbReference>
<evidence type="ECO:0000256" key="10">
    <source>
        <dbReference type="ARBA" id="ARBA00023136"/>
    </source>
</evidence>
<evidence type="ECO:0000313" key="15">
    <source>
        <dbReference type="Proteomes" id="UP001165679"/>
    </source>
</evidence>
<gene>
    <name evidence="14" type="ORF">OL599_05080</name>
</gene>
<dbReference type="GO" id="GO:0016020">
    <property type="term" value="C:membrane"/>
    <property type="evidence" value="ECO:0007669"/>
    <property type="project" value="UniProtKB-SubCell"/>
</dbReference>
<sequence length="453" mass="48087">MADPAGEAARALVTVAPCPMGVFDDEGACLFANHGFILRAAQNAGAAGAACAGGEVRARFSPDGVRNWTLISMPAEAAAHPVADFIDTLANALPVMFSAKDIQSRYLFMNRYQADLYGVTPEEAVGKTPSDLLGEEYGRYTCRIDAEVIRSGQATPFFEETYSTADGAEHHWLTSKVPLANADGTIWGVARVAIDITERTQLEDGLRQAKEQAEAASRAKSGFLAAMSHELRTPLNAVIGFAEIMHQQVLGPIGSTEYCDYAGHILGSGQHLLSLINDILDYARIESGSLRLNIAAVDVGAMLRGTLEMLAQTATAAGVRLAADVAKQPILIHADEQRLRQVLLYVAGNAVKFTPAGGQVTVTLRPDVQGGAVMTVADSGIGIAESNIPHVFEPFWQADSGLDRLRDGAGIGLPLARQLVAMHGGRLELDSRLGEGTLVSIHLPERPDEVPAA</sequence>
<dbReference type="Gene3D" id="1.10.287.130">
    <property type="match status" value="1"/>
</dbReference>
<dbReference type="GO" id="GO:0005524">
    <property type="term" value="F:ATP binding"/>
    <property type="evidence" value="ECO:0007669"/>
    <property type="project" value="UniProtKB-KW"/>
</dbReference>
<evidence type="ECO:0000259" key="12">
    <source>
        <dbReference type="PROSITE" id="PS50112"/>
    </source>
</evidence>
<dbReference type="AlphaFoldDB" id="A0AA42CDJ2"/>
<comment type="catalytic activity">
    <reaction evidence="1">
        <text>ATP + protein L-histidine = ADP + protein N-phospho-L-histidine.</text>
        <dbReference type="EC" id="2.7.13.3"/>
    </reaction>
</comment>
<keyword evidence="6" id="KW-0547">Nucleotide-binding</keyword>
<comment type="caution">
    <text evidence="14">The sequence shown here is derived from an EMBL/GenBank/DDBJ whole genome shotgun (WGS) entry which is preliminary data.</text>
</comment>
<name>A0AA42CDJ2_9PROT</name>
<evidence type="ECO:0000256" key="5">
    <source>
        <dbReference type="ARBA" id="ARBA00022679"/>
    </source>
</evidence>
<dbReference type="PROSITE" id="PS50113">
    <property type="entry name" value="PAC"/>
    <property type="match status" value="1"/>
</dbReference>
<keyword evidence="5" id="KW-0808">Transferase</keyword>
<keyword evidence="15" id="KW-1185">Reference proteome</keyword>
<organism evidence="14 15">
    <name type="scientific">Limobrevibacterium gyesilva</name>
    <dbReference type="NCBI Taxonomy" id="2991712"/>
    <lineage>
        <taxon>Bacteria</taxon>
        <taxon>Pseudomonadati</taxon>
        <taxon>Pseudomonadota</taxon>
        <taxon>Alphaproteobacteria</taxon>
        <taxon>Acetobacterales</taxon>
        <taxon>Acetobacteraceae</taxon>
        <taxon>Limobrevibacterium</taxon>
    </lineage>
</organism>
<dbReference type="NCBIfam" id="TIGR00229">
    <property type="entry name" value="sensory_box"/>
    <property type="match status" value="1"/>
</dbReference>
<evidence type="ECO:0000256" key="8">
    <source>
        <dbReference type="ARBA" id="ARBA00022840"/>
    </source>
</evidence>
<dbReference type="InterPro" id="IPR013656">
    <property type="entry name" value="PAS_4"/>
</dbReference>
<dbReference type="SMART" id="SM00387">
    <property type="entry name" value="HATPase_c"/>
    <property type="match status" value="1"/>
</dbReference>
<dbReference type="InterPro" id="IPR035965">
    <property type="entry name" value="PAS-like_dom_sf"/>
</dbReference>
<evidence type="ECO:0000256" key="7">
    <source>
        <dbReference type="ARBA" id="ARBA00022777"/>
    </source>
</evidence>
<evidence type="ECO:0000256" key="2">
    <source>
        <dbReference type="ARBA" id="ARBA00004370"/>
    </source>
</evidence>
<dbReference type="InterPro" id="IPR000014">
    <property type="entry name" value="PAS"/>
</dbReference>
<reference evidence="14" key="1">
    <citation type="submission" date="2022-09" db="EMBL/GenBank/DDBJ databases">
        <title>Rhodovastum sp. nov. RN2-1 isolated from soil in Seongnam, South Korea.</title>
        <authorList>
            <person name="Le N.T."/>
        </authorList>
    </citation>
    <scope>NUCLEOTIDE SEQUENCE</scope>
    <source>
        <strain evidence="14">RN2-1</strain>
    </source>
</reference>
<dbReference type="SMART" id="SM00388">
    <property type="entry name" value="HisKA"/>
    <property type="match status" value="1"/>
</dbReference>
<dbReference type="PANTHER" id="PTHR43711">
    <property type="entry name" value="TWO-COMPONENT HISTIDINE KINASE"/>
    <property type="match status" value="1"/>
</dbReference>
<accession>A0AA42CDJ2</accession>
<dbReference type="EC" id="2.7.13.3" evidence="3"/>
<dbReference type="InterPro" id="IPR005467">
    <property type="entry name" value="His_kinase_dom"/>
</dbReference>
<dbReference type="Pfam" id="PF08448">
    <property type="entry name" value="PAS_4"/>
    <property type="match status" value="1"/>
</dbReference>
<dbReference type="InterPro" id="IPR000700">
    <property type="entry name" value="PAS-assoc_C"/>
</dbReference>
<dbReference type="FunFam" id="3.30.565.10:FF:000006">
    <property type="entry name" value="Sensor histidine kinase WalK"/>
    <property type="match status" value="1"/>
</dbReference>
<protein>
    <recommendedName>
        <fullName evidence="3">histidine kinase</fullName>
        <ecNumber evidence="3">2.7.13.3</ecNumber>
    </recommendedName>
</protein>
<dbReference type="InterPro" id="IPR036890">
    <property type="entry name" value="HATPase_C_sf"/>
</dbReference>
<keyword evidence="9" id="KW-0902">Two-component regulatory system</keyword>
<keyword evidence="7 14" id="KW-0418">Kinase</keyword>
<dbReference type="InterPro" id="IPR003594">
    <property type="entry name" value="HATPase_dom"/>
</dbReference>
<dbReference type="SUPFAM" id="SSF47384">
    <property type="entry name" value="Homodimeric domain of signal transducing histidine kinase"/>
    <property type="match status" value="1"/>
</dbReference>
<dbReference type="PANTHER" id="PTHR43711:SF31">
    <property type="entry name" value="HISTIDINE KINASE"/>
    <property type="match status" value="1"/>
</dbReference>
<dbReference type="SUPFAM" id="SSF55785">
    <property type="entry name" value="PYP-like sensor domain (PAS domain)"/>
    <property type="match status" value="1"/>
</dbReference>